<evidence type="ECO:0000259" key="9">
    <source>
        <dbReference type="PROSITE" id="PS50983"/>
    </source>
</evidence>
<evidence type="ECO:0000259" key="8">
    <source>
        <dbReference type="PROSITE" id="PS01124"/>
    </source>
</evidence>
<dbReference type="InterPro" id="IPR051313">
    <property type="entry name" value="Bact_iron-sidero_bind"/>
</dbReference>
<dbReference type="GO" id="GO:0043565">
    <property type="term" value="F:sequence-specific DNA binding"/>
    <property type="evidence" value="ECO:0007669"/>
    <property type="project" value="InterPro"/>
</dbReference>
<dbReference type="RefSeq" id="WP_113028926.1">
    <property type="nucleotide sequence ID" value="NZ_QMFB01000001.1"/>
</dbReference>
<dbReference type="OrthoDB" id="2660924at2"/>
<keyword evidence="7" id="KW-0804">Transcription</keyword>
<evidence type="ECO:0000313" key="10">
    <source>
        <dbReference type="EMBL" id="RAV22817.1"/>
    </source>
</evidence>
<dbReference type="SUPFAM" id="SSF46689">
    <property type="entry name" value="Homeodomain-like"/>
    <property type="match status" value="1"/>
</dbReference>
<dbReference type="InterPro" id="IPR014710">
    <property type="entry name" value="RmlC-like_jellyroll"/>
</dbReference>
<dbReference type="Gene3D" id="2.60.120.10">
    <property type="entry name" value="Jelly Rolls"/>
    <property type="match status" value="1"/>
</dbReference>
<feature type="domain" description="Fe/B12 periplasmic-binding" evidence="9">
    <location>
        <begin position="293"/>
        <end position="551"/>
    </location>
</feature>
<reference evidence="10 11" key="1">
    <citation type="journal article" date="2009" name="Int. J. Syst. Evol. Microbiol.">
        <title>Paenibacillus contaminans sp. nov., isolated from a contaminated laboratory plate.</title>
        <authorList>
            <person name="Chou J.H."/>
            <person name="Lee J.H."/>
            <person name="Lin M.C."/>
            <person name="Chang P.S."/>
            <person name="Arun A.B."/>
            <person name="Young C.C."/>
            <person name="Chen W.M."/>
        </authorList>
    </citation>
    <scope>NUCLEOTIDE SEQUENCE [LARGE SCALE GENOMIC DNA]</scope>
    <source>
        <strain evidence="10 11">CKOBP-6</strain>
    </source>
</reference>
<evidence type="ECO:0000256" key="5">
    <source>
        <dbReference type="ARBA" id="ARBA00023015"/>
    </source>
</evidence>
<evidence type="ECO:0000256" key="1">
    <source>
        <dbReference type="ARBA" id="ARBA00004196"/>
    </source>
</evidence>
<dbReference type="InterPro" id="IPR018062">
    <property type="entry name" value="HTH_AraC-typ_CS"/>
</dbReference>
<evidence type="ECO:0000256" key="6">
    <source>
        <dbReference type="ARBA" id="ARBA00023125"/>
    </source>
</evidence>
<dbReference type="SUPFAM" id="SSF53807">
    <property type="entry name" value="Helical backbone' metal receptor"/>
    <property type="match status" value="1"/>
</dbReference>
<dbReference type="InterPro" id="IPR002491">
    <property type="entry name" value="ABC_transptr_periplasmic_BD"/>
</dbReference>
<dbReference type="InterPro" id="IPR018060">
    <property type="entry name" value="HTH_AraC"/>
</dbReference>
<comment type="subcellular location">
    <subcellularLocation>
        <location evidence="1">Cell envelope</location>
    </subcellularLocation>
</comment>
<dbReference type="Proteomes" id="UP000250369">
    <property type="component" value="Unassembled WGS sequence"/>
</dbReference>
<dbReference type="InterPro" id="IPR037923">
    <property type="entry name" value="HTH-like"/>
</dbReference>
<name>A0A329MZ10_9BACL</name>
<evidence type="ECO:0000256" key="2">
    <source>
        <dbReference type="ARBA" id="ARBA00008814"/>
    </source>
</evidence>
<dbReference type="Gene3D" id="3.40.50.1980">
    <property type="entry name" value="Nitrogenase molybdenum iron protein domain"/>
    <property type="match status" value="2"/>
</dbReference>
<dbReference type="SMART" id="SM00342">
    <property type="entry name" value="HTH_ARAC"/>
    <property type="match status" value="1"/>
</dbReference>
<dbReference type="AlphaFoldDB" id="A0A329MZ10"/>
<comment type="caution">
    <text evidence="10">The sequence shown here is derived from an EMBL/GenBank/DDBJ whole genome shotgun (WGS) entry which is preliminary data.</text>
</comment>
<keyword evidence="3" id="KW-0813">Transport</keyword>
<dbReference type="PANTHER" id="PTHR30532:SF26">
    <property type="entry name" value="IRON(3+)-HYDROXAMATE-BINDING PROTEIN FHUD"/>
    <property type="match status" value="1"/>
</dbReference>
<dbReference type="GO" id="GO:0003700">
    <property type="term" value="F:DNA-binding transcription factor activity"/>
    <property type="evidence" value="ECO:0007669"/>
    <property type="project" value="InterPro"/>
</dbReference>
<accession>A0A329MZ10</accession>
<proteinExistence type="inferred from homology"/>
<protein>
    <submittedName>
        <fullName evidence="10">Fe3+-hydroxamate ABC transporter substrate-binding protein</fullName>
    </submittedName>
</protein>
<feature type="domain" description="HTH araC/xylS-type" evidence="8">
    <location>
        <begin position="173"/>
        <end position="271"/>
    </location>
</feature>
<keyword evidence="11" id="KW-1185">Reference proteome</keyword>
<dbReference type="PROSITE" id="PS50983">
    <property type="entry name" value="FE_B12_PBP"/>
    <property type="match status" value="1"/>
</dbReference>
<dbReference type="InterPro" id="IPR003313">
    <property type="entry name" value="AraC-bd"/>
</dbReference>
<dbReference type="PROSITE" id="PS00041">
    <property type="entry name" value="HTH_ARAC_FAMILY_1"/>
    <property type="match status" value="1"/>
</dbReference>
<dbReference type="EMBL" id="QMFB01000001">
    <property type="protein sequence ID" value="RAV22817.1"/>
    <property type="molecule type" value="Genomic_DNA"/>
</dbReference>
<comment type="similarity">
    <text evidence="2">Belongs to the bacterial solute-binding protein 8 family.</text>
</comment>
<dbReference type="Pfam" id="PF12833">
    <property type="entry name" value="HTH_18"/>
    <property type="match status" value="1"/>
</dbReference>
<keyword evidence="6" id="KW-0238">DNA-binding</keyword>
<dbReference type="InterPro" id="IPR009057">
    <property type="entry name" value="Homeodomain-like_sf"/>
</dbReference>
<dbReference type="SUPFAM" id="SSF51215">
    <property type="entry name" value="Regulatory protein AraC"/>
    <property type="match status" value="1"/>
</dbReference>
<dbReference type="Pfam" id="PF02311">
    <property type="entry name" value="AraC_binding"/>
    <property type="match status" value="1"/>
</dbReference>
<sequence>MPHRQPAPLRSLLFHLSEMELIIRPVGWKSPELTAALHQLLIVTDGKGRLHIGSRTFDLSPDKCYLLAPGDVLQFDNGYDCALRFYQITFTAVRSDRDGQSLYNAHLLQERHELTAYPFSRLERLAETLYVGRHDRCDIEWFKQHMRFQELLGFLFEHNYQSEHSTNSTQSVEGTIRYLQDNYMHNITVKQLAHIANVSYWKYTPIFQELTGKKPLDFLTELRINRSKELLLNANLPLREIARQVGFSDEYYYNRRFRQTTGTTPKQYAKLMRRKNTVKDWTGHEIEIPAQPKRVIYHGETFGDLLALGVKPVGCAFSWVQGAVFKDQIELVHDVGFPISAERSSSLSPDLIILASPDETQYRRISRIAPTVTFNSFAPLDQRLQTLGSLLDKKAEAETWLKGYNAKADAMWQQLQSTIEPGETASVFIFDHGDRLFVMGSVGLSSALYHPNGFRPVEKIQEVLDAGHGFTEISPASLPAYAGDRVFMLLHENQDSRQAANDLMNSPLWQALPAVRRGHVYLIEAAMWNLNDALTKEKLLDVLPMLLRKSS</sequence>
<gene>
    <name evidence="10" type="ORF">DQG23_00995</name>
</gene>
<dbReference type="PROSITE" id="PS01124">
    <property type="entry name" value="HTH_ARAC_FAMILY_2"/>
    <property type="match status" value="1"/>
</dbReference>
<keyword evidence="4" id="KW-0732">Signal</keyword>
<dbReference type="GO" id="GO:0030288">
    <property type="term" value="C:outer membrane-bounded periplasmic space"/>
    <property type="evidence" value="ECO:0007669"/>
    <property type="project" value="TreeGrafter"/>
</dbReference>
<evidence type="ECO:0000256" key="7">
    <source>
        <dbReference type="ARBA" id="ARBA00023163"/>
    </source>
</evidence>
<keyword evidence="5" id="KW-0805">Transcription regulation</keyword>
<dbReference type="Pfam" id="PF01497">
    <property type="entry name" value="Peripla_BP_2"/>
    <property type="match status" value="1"/>
</dbReference>
<evidence type="ECO:0000313" key="11">
    <source>
        <dbReference type="Proteomes" id="UP000250369"/>
    </source>
</evidence>
<organism evidence="10 11">
    <name type="scientific">Paenibacillus contaminans</name>
    <dbReference type="NCBI Taxonomy" id="450362"/>
    <lineage>
        <taxon>Bacteria</taxon>
        <taxon>Bacillati</taxon>
        <taxon>Bacillota</taxon>
        <taxon>Bacilli</taxon>
        <taxon>Bacillales</taxon>
        <taxon>Paenibacillaceae</taxon>
        <taxon>Paenibacillus</taxon>
    </lineage>
</organism>
<dbReference type="PANTHER" id="PTHR30532">
    <property type="entry name" value="IRON III DICITRATE-BINDING PERIPLASMIC PROTEIN"/>
    <property type="match status" value="1"/>
</dbReference>
<evidence type="ECO:0000256" key="4">
    <source>
        <dbReference type="ARBA" id="ARBA00022729"/>
    </source>
</evidence>
<evidence type="ECO:0000256" key="3">
    <source>
        <dbReference type="ARBA" id="ARBA00022448"/>
    </source>
</evidence>
<dbReference type="Gene3D" id="1.10.10.60">
    <property type="entry name" value="Homeodomain-like"/>
    <property type="match status" value="2"/>
</dbReference>
<dbReference type="GO" id="GO:1901678">
    <property type="term" value="P:iron coordination entity transport"/>
    <property type="evidence" value="ECO:0007669"/>
    <property type="project" value="UniProtKB-ARBA"/>
</dbReference>